<dbReference type="InterPro" id="IPR035986">
    <property type="entry name" value="PKD_dom_sf"/>
</dbReference>
<accession>A0A420ZAZ7</accession>
<dbReference type="Gene3D" id="2.60.40.10">
    <property type="entry name" value="Immunoglobulins"/>
    <property type="match status" value="2"/>
</dbReference>
<proteinExistence type="predicted"/>
<feature type="domain" description="PKD/Chitinase" evidence="1">
    <location>
        <begin position="2"/>
        <end position="70"/>
    </location>
</feature>
<dbReference type="AlphaFoldDB" id="A0A420ZAZ7"/>
<dbReference type="EMBL" id="QMNG01000118">
    <property type="protein sequence ID" value="RLC35797.1"/>
    <property type="molecule type" value="Genomic_DNA"/>
</dbReference>
<dbReference type="InterPro" id="IPR022409">
    <property type="entry name" value="PKD/Chitinase_dom"/>
</dbReference>
<protein>
    <recommendedName>
        <fullName evidence="1">PKD/Chitinase domain-containing protein</fullName>
    </recommendedName>
</protein>
<organism evidence="2 3">
    <name type="scientific">candidate division Kazan bacterium</name>
    <dbReference type="NCBI Taxonomy" id="2202143"/>
    <lineage>
        <taxon>Bacteria</taxon>
        <taxon>Bacteria division Kazan-3B-28</taxon>
    </lineage>
</organism>
<feature type="domain" description="PKD/Chitinase" evidence="1">
    <location>
        <begin position="251"/>
        <end position="340"/>
    </location>
</feature>
<evidence type="ECO:0000259" key="1">
    <source>
        <dbReference type="SMART" id="SM00089"/>
    </source>
</evidence>
<gene>
    <name evidence="2" type="ORF">DRH29_05745</name>
</gene>
<dbReference type="InterPro" id="IPR013783">
    <property type="entry name" value="Ig-like_fold"/>
</dbReference>
<dbReference type="CDD" id="cd00146">
    <property type="entry name" value="PKD"/>
    <property type="match status" value="2"/>
</dbReference>
<comment type="caution">
    <text evidence="2">The sequence shown here is derived from an EMBL/GenBank/DDBJ whole genome shotgun (WGS) entry which is preliminary data.</text>
</comment>
<feature type="non-terminal residue" evidence="2">
    <location>
        <position position="1"/>
    </location>
</feature>
<sequence length="899" mass="97700">WFGANVSGGTAPYSFVWNSNHEGDFATEQWPSVDTGATPWTLGAHTITVTATDSLGATATDTIDIDIVEMTVDIMPRDGDHFIFSDSVWFNAHVLGGTMPYSYSWVSDLDGEIGTTDWFNRDDLQQGMHTITVNITDSSATPITIIKTFRIQIDPPPLLTITIDNPPDNSTFNQGDDISFEGTYTGGVWPLTFTWTSNIDGNIYTHNVDPDFSKNNLSVGTHTITLTVTDNSGQTATDTITVIINPSIPLTATINSPNNGDVFLRMDDVINFDGSASGGVSPYTYQWFSNQDGDITPTENPKNKFSKNDLSVNSHTITLTVTDSVGATSTDSVNITVNANCSFNNVKNNTKYTAQETFLIADTNWRDVLSLVPIAIWNDSGTIHKYPALIYHYESNTKFDADSTIHFMQMYDPSHLTTIGNIPGGLNNLFTAAEPVGAGMNIGDISNIQSSDYFSYWSTIGSLVVVDYDNYKAGLMASVFASHKNSPIIFVNSANLATYQAMINGKVIYTVGSLDGATQGYISANAGCEVNYTLEEVQKWYATETNSDKLILVNPNDLNIEGTVFSINTEKNGTVSKLFSKMSLSSPFLASVKKEVISYTELSDPGLNDKCSSNAVITGNISQADSDAANAISNLFSNTPEYFTIIAAPPAIPDSEYDRCPGAGIWQMRMAADWKYGSLGDLHLKTGRIYGVSSADSSTYVNEVIFFDKLISSLYGGNFTGVSIGHSFDSDETNAQLIKQKTSSSGYNSSCFVGSAGYPDCIQDASPPTSVYQNMRFITFADHGSPGGWCGTLEWNQIPWLDLPYSIGHACLTNNYWQGFSSAFGANMIRKGAIGYLGSAGVTFLGSLYCPGEIKRLTGDDHNTVTLGFLPPLGSLRQLHYIFLGDPTLQLKLKQVNWD</sequence>
<evidence type="ECO:0000313" key="2">
    <source>
        <dbReference type="EMBL" id="RLC35797.1"/>
    </source>
</evidence>
<evidence type="ECO:0000313" key="3">
    <source>
        <dbReference type="Proteomes" id="UP000281261"/>
    </source>
</evidence>
<dbReference type="Proteomes" id="UP000281261">
    <property type="component" value="Unassembled WGS sequence"/>
</dbReference>
<dbReference type="SUPFAM" id="SSF49299">
    <property type="entry name" value="PKD domain"/>
    <property type="match status" value="2"/>
</dbReference>
<name>A0A420ZAZ7_UNCK3</name>
<reference evidence="2 3" key="1">
    <citation type="submission" date="2018-06" db="EMBL/GenBank/DDBJ databases">
        <title>Extensive metabolic versatility and redundancy in microbially diverse, dynamic hydrothermal sediments.</title>
        <authorList>
            <person name="Dombrowski N."/>
            <person name="Teske A."/>
            <person name="Baker B.J."/>
        </authorList>
    </citation>
    <scope>NUCLEOTIDE SEQUENCE [LARGE SCALE GENOMIC DNA]</scope>
    <source>
        <strain evidence="2">B79_G16</strain>
    </source>
</reference>
<feature type="domain" description="PKD/Chitinase" evidence="1">
    <location>
        <begin position="177"/>
        <end position="247"/>
    </location>
</feature>
<dbReference type="SMART" id="SM00089">
    <property type="entry name" value="PKD"/>
    <property type="match status" value="3"/>
</dbReference>